<dbReference type="GO" id="GO:0047617">
    <property type="term" value="F:fatty acyl-CoA hydrolase activity"/>
    <property type="evidence" value="ECO:0007669"/>
    <property type="project" value="TreeGrafter"/>
</dbReference>
<dbReference type="STRING" id="1576369.SAMN05421753_12172"/>
<evidence type="ECO:0000256" key="1">
    <source>
        <dbReference type="ARBA" id="ARBA00005953"/>
    </source>
</evidence>
<dbReference type="SUPFAM" id="SSF54637">
    <property type="entry name" value="Thioesterase/thiol ester dehydrase-isomerase"/>
    <property type="match status" value="1"/>
</dbReference>
<dbReference type="OrthoDB" id="9800856at2"/>
<dbReference type="PANTHER" id="PTHR31793:SF27">
    <property type="entry name" value="NOVEL THIOESTERASE SUPERFAMILY DOMAIN AND SAPOSIN A-TYPE DOMAIN CONTAINING PROTEIN (0610012H03RIK)"/>
    <property type="match status" value="1"/>
</dbReference>
<evidence type="ECO:0000256" key="2">
    <source>
        <dbReference type="ARBA" id="ARBA00022801"/>
    </source>
</evidence>
<dbReference type="Gene3D" id="3.10.129.10">
    <property type="entry name" value="Hotdog Thioesterase"/>
    <property type="match status" value="1"/>
</dbReference>
<dbReference type="Proteomes" id="UP000199518">
    <property type="component" value="Unassembled WGS sequence"/>
</dbReference>
<evidence type="ECO:0000313" key="4">
    <source>
        <dbReference type="EMBL" id="SFJ48004.1"/>
    </source>
</evidence>
<dbReference type="PANTHER" id="PTHR31793">
    <property type="entry name" value="4-HYDROXYBENZOYL-COA THIOESTERASE FAMILY MEMBER"/>
    <property type="match status" value="1"/>
</dbReference>
<organism evidence="4 5">
    <name type="scientific">Planctomicrobium piriforme</name>
    <dbReference type="NCBI Taxonomy" id="1576369"/>
    <lineage>
        <taxon>Bacteria</taxon>
        <taxon>Pseudomonadati</taxon>
        <taxon>Planctomycetota</taxon>
        <taxon>Planctomycetia</taxon>
        <taxon>Planctomycetales</taxon>
        <taxon>Planctomycetaceae</taxon>
        <taxon>Planctomicrobium</taxon>
    </lineage>
</organism>
<comment type="similarity">
    <text evidence="1">Belongs to the 4-hydroxybenzoyl-CoA thioesterase family.</text>
</comment>
<reference evidence="5" key="1">
    <citation type="submission" date="2016-10" db="EMBL/GenBank/DDBJ databases">
        <authorList>
            <person name="Varghese N."/>
            <person name="Submissions S."/>
        </authorList>
    </citation>
    <scope>NUCLEOTIDE SEQUENCE [LARGE SCALE GENOMIC DNA]</scope>
    <source>
        <strain evidence="5">DSM 26348</strain>
    </source>
</reference>
<dbReference type="RefSeq" id="WP_092056151.1">
    <property type="nucleotide sequence ID" value="NZ_FOQD01000021.1"/>
</dbReference>
<dbReference type="AlphaFoldDB" id="A0A1I3RN61"/>
<proteinExistence type="inferred from homology"/>
<evidence type="ECO:0000259" key="3">
    <source>
        <dbReference type="Pfam" id="PF03061"/>
    </source>
</evidence>
<dbReference type="Pfam" id="PF03061">
    <property type="entry name" value="4HBT"/>
    <property type="match status" value="1"/>
</dbReference>
<name>A0A1I3RN61_9PLAN</name>
<accession>A0A1I3RN61</accession>
<dbReference type="EMBL" id="FOQD01000021">
    <property type="protein sequence ID" value="SFJ48004.1"/>
    <property type="molecule type" value="Genomic_DNA"/>
</dbReference>
<gene>
    <name evidence="4" type="ORF">SAMN05421753_12172</name>
</gene>
<dbReference type="PROSITE" id="PS01328">
    <property type="entry name" value="4HBCOA_THIOESTERASE"/>
    <property type="match status" value="1"/>
</dbReference>
<keyword evidence="2 4" id="KW-0378">Hydrolase</keyword>
<protein>
    <submittedName>
        <fullName evidence="4">Acyl-CoA thioester hydrolase</fullName>
    </submittedName>
</protein>
<dbReference type="InterPro" id="IPR029069">
    <property type="entry name" value="HotDog_dom_sf"/>
</dbReference>
<sequence>MPPFISHRRVEFSQTDMAGIVHFSNYYKWMEELEHDFFRSLGLKIMEQQPDGTYIGWPRVNASCHFQSPARYEDQIEGRLRVERIGFKSLTYYMEFWRGTQRIAYGRVKTACCICRADGTLSSIEIPKSILDQLHEMPAE</sequence>
<dbReference type="InterPro" id="IPR050563">
    <property type="entry name" value="4-hydroxybenzoyl-CoA_TE"/>
</dbReference>
<feature type="domain" description="Thioesterase" evidence="3">
    <location>
        <begin position="19"/>
        <end position="102"/>
    </location>
</feature>
<dbReference type="CDD" id="cd00586">
    <property type="entry name" value="4HBT"/>
    <property type="match status" value="1"/>
</dbReference>
<dbReference type="InterPro" id="IPR006683">
    <property type="entry name" value="Thioestr_dom"/>
</dbReference>
<dbReference type="InterPro" id="IPR008272">
    <property type="entry name" value="HB-CoA_thioesterase_AS"/>
</dbReference>
<keyword evidence="5" id="KW-1185">Reference proteome</keyword>
<evidence type="ECO:0000313" key="5">
    <source>
        <dbReference type="Proteomes" id="UP000199518"/>
    </source>
</evidence>